<feature type="chain" id="PRO_5016606919" evidence="4">
    <location>
        <begin position="19"/>
        <end position="124"/>
    </location>
</feature>
<sequence length="124" mass="13615">MKKLLSLLGIFTLAFVTACDTGSNVKAEMGQMALAVNKLGDTQTADEFHQAAVALRDASVQAMAKQPSSIKNADDFKGYQDGMKQFIDALDQADALAQQGNLDEAKRATQRLFELKKEFHVKYK</sequence>
<reference evidence="5 6" key="1">
    <citation type="submission" date="2018-06" db="EMBL/GenBank/DDBJ databases">
        <authorList>
            <consortium name="Pathogen Informatics"/>
            <person name="Doyle S."/>
        </authorList>
    </citation>
    <scope>NUCLEOTIDE SEQUENCE [LARGE SCALE GENOMIC DNA]</scope>
    <source>
        <strain evidence="5 6">NCTC10801</strain>
    </source>
</reference>
<evidence type="ECO:0000256" key="3">
    <source>
        <dbReference type="PIRSR" id="PIRSR000029-1"/>
    </source>
</evidence>
<gene>
    <name evidence="5" type="ORF">NCTC10801_01111</name>
</gene>
<dbReference type="Proteomes" id="UP000254649">
    <property type="component" value="Unassembled WGS sequence"/>
</dbReference>
<keyword evidence="2 4" id="KW-0732">Signal</keyword>
<organism evidence="5 6">
    <name type="scientific">[Actinobacillus] rossii</name>
    <dbReference type="NCBI Taxonomy" id="123820"/>
    <lineage>
        <taxon>Bacteria</taxon>
        <taxon>Pseudomonadati</taxon>
        <taxon>Pseudomonadota</taxon>
        <taxon>Gammaproteobacteria</taxon>
        <taxon>Pasteurellales</taxon>
        <taxon>Pasteurellaceae</taxon>
    </lineage>
</organism>
<evidence type="ECO:0000256" key="4">
    <source>
        <dbReference type="SAM" id="SignalP"/>
    </source>
</evidence>
<comment type="cofactor">
    <cofactor evidence="3">
        <name>heme b</name>
        <dbReference type="ChEBI" id="CHEBI:60344"/>
    </cofactor>
    <text evidence="3">Binds 1 heme b (iron(II)-protoporphyrin IX) group per molecule.</text>
</comment>
<evidence type="ECO:0000313" key="6">
    <source>
        <dbReference type="Proteomes" id="UP000254649"/>
    </source>
</evidence>
<keyword evidence="3" id="KW-0479">Metal-binding</keyword>
<keyword evidence="6" id="KW-1185">Reference proteome</keyword>
<protein>
    <submittedName>
        <fullName evidence="5">Cytochrome b562</fullName>
    </submittedName>
</protein>
<evidence type="ECO:0000256" key="2">
    <source>
        <dbReference type="ARBA" id="ARBA00022729"/>
    </source>
</evidence>
<dbReference type="OrthoDB" id="5690282at2"/>
<proteinExistence type="inferred from homology"/>
<dbReference type="GO" id="GO:0005506">
    <property type="term" value="F:iron ion binding"/>
    <property type="evidence" value="ECO:0007669"/>
    <property type="project" value="InterPro"/>
</dbReference>
<accession>A0A380TQY8</accession>
<evidence type="ECO:0000256" key="1">
    <source>
        <dbReference type="ARBA" id="ARBA00005523"/>
    </source>
</evidence>
<dbReference type="Gene3D" id="1.20.120.10">
    <property type="entry name" value="Cytochrome c/b562"/>
    <property type="match status" value="1"/>
</dbReference>
<feature type="binding site" description="axial binding residue" evidence="3">
    <location>
        <position position="29"/>
    </location>
    <ligand>
        <name>heme b</name>
        <dbReference type="ChEBI" id="CHEBI:60344"/>
    </ligand>
    <ligandPart>
        <name>Fe</name>
        <dbReference type="ChEBI" id="CHEBI:18248"/>
    </ligandPart>
</feature>
<dbReference type="SUPFAM" id="SSF47175">
    <property type="entry name" value="Cytochromes"/>
    <property type="match status" value="1"/>
</dbReference>
<evidence type="ECO:0000313" key="5">
    <source>
        <dbReference type="EMBL" id="SUT89989.1"/>
    </source>
</evidence>
<dbReference type="PIRSF" id="PIRSF000029">
    <property type="entry name" value="Cytochrome_b562"/>
    <property type="match status" value="1"/>
</dbReference>
<keyword evidence="3" id="KW-0349">Heme</keyword>
<feature type="signal peptide" evidence="4">
    <location>
        <begin position="1"/>
        <end position="18"/>
    </location>
</feature>
<dbReference type="GO" id="GO:0042597">
    <property type="term" value="C:periplasmic space"/>
    <property type="evidence" value="ECO:0007669"/>
    <property type="project" value="InterPro"/>
</dbReference>
<dbReference type="GO" id="GO:0009055">
    <property type="term" value="F:electron transfer activity"/>
    <property type="evidence" value="ECO:0007669"/>
    <property type="project" value="InterPro"/>
</dbReference>
<name>A0A380TQY8_9PAST</name>
<dbReference type="InterPro" id="IPR009155">
    <property type="entry name" value="Cyt_b562"/>
</dbReference>
<dbReference type="EMBL" id="UFRQ01000003">
    <property type="protein sequence ID" value="SUT89989.1"/>
    <property type="molecule type" value="Genomic_DNA"/>
</dbReference>
<dbReference type="GO" id="GO:0022900">
    <property type="term" value="P:electron transport chain"/>
    <property type="evidence" value="ECO:0007669"/>
    <property type="project" value="InterPro"/>
</dbReference>
<comment type="similarity">
    <text evidence="1">Belongs to the cytochrome b562 family.</text>
</comment>
<dbReference type="PROSITE" id="PS51257">
    <property type="entry name" value="PROKAR_LIPOPROTEIN"/>
    <property type="match status" value="1"/>
</dbReference>
<feature type="binding site" description="axial binding residue" evidence="3">
    <location>
        <position position="120"/>
    </location>
    <ligand>
        <name>heme b</name>
        <dbReference type="ChEBI" id="CHEBI:60344"/>
    </ligand>
    <ligandPart>
        <name>Fe</name>
        <dbReference type="ChEBI" id="CHEBI:18248"/>
    </ligandPart>
</feature>
<dbReference type="Pfam" id="PF07361">
    <property type="entry name" value="Cytochrom_B562"/>
    <property type="match status" value="1"/>
</dbReference>
<keyword evidence="3" id="KW-0408">Iron</keyword>
<dbReference type="GO" id="GO:0020037">
    <property type="term" value="F:heme binding"/>
    <property type="evidence" value="ECO:0007669"/>
    <property type="project" value="InterPro"/>
</dbReference>
<dbReference type="InterPro" id="IPR010980">
    <property type="entry name" value="Cyt_c/b562"/>
</dbReference>
<dbReference type="AlphaFoldDB" id="A0A380TQY8"/>